<evidence type="ECO:0000313" key="2">
    <source>
        <dbReference type="Proteomes" id="UP000502248"/>
    </source>
</evidence>
<dbReference type="EMBL" id="CP051680">
    <property type="protein sequence ID" value="QJD86267.1"/>
    <property type="molecule type" value="Genomic_DNA"/>
</dbReference>
<keyword evidence="2" id="KW-1185">Reference proteome</keyword>
<reference evidence="1 2" key="1">
    <citation type="submission" date="2020-04" db="EMBL/GenBank/DDBJ databases">
        <title>Genome sequencing of novel species.</title>
        <authorList>
            <person name="Heo J."/>
            <person name="Kim S.-J."/>
            <person name="Kim J.-S."/>
            <person name="Hong S.-B."/>
            <person name="Kwon S.-W."/>
        </authorList>
    </citation>
    <scope>NUCLEOTIDE SEQUENCE [LARGE SCALE GENOMIC DNA]</scope>
    <source>
        <strain evidence="1 2">MFER-1</strain>
    </source>
</reference>
<protein>
    <submittedName>
        <fullName evidence="1">Uncharacterized protein</fullName>
    </submittedName>
</protein>
<dbReference type="RefSeq" id="WP_169282516.1">
    <property type="nucleotide sequence ID" value="NZ_CP051680.1"/>
</dbReference>
<organism evidence="1 2">
    <name type="scientific">Cohnella herbarum</name>
    <dbReference type="NCBI Taxonomy" id="2728023"/>
    <lineage>
        <taxon>Bacteria</taxon>
        <taxon>Bacillati</taxon>
        <taxon>Bacillota</taxon>
        <taxon>Bacilli</taxon>
        <taxon>Bacillales</taxon>
        <taxon>Paenibacillaceae</taxon>
        <taxon>Cohnella</taxon>
    </lineage>
</organism>
<dbReference type="Proteomes" id="UP000502248">
    <property type="component" value="Chromosome"/>
</dbReference>
<proteinExistence type="predicted"/>
<sequence length="63" mass="6493">MTVGDSEGFIGGALVRDGGQWVWIDASQHPRNVQLTDGSTLEGLPMGLLDVPSLTAATGSPNV</sequence>
<evidence type="ECO:0000313" key="1">
    <source>
        <dbReference type="EMBL" id="QJD86267.1"/>
    </source>
</evidence>
<dbReference type="KEGG" id="cheb:HH215_25935"/>
<gene>
    <name evidence="1" type="ORF">HH215_25935</name>
</gene>
<name>A0A7Z2VNL2_9BACL</name>
<dbReference type="AlphaFoldDB" id="A0A7Z2VNL2"/>
<accession>A0A7Z2VNL2</accession>